<sequence>YWEALIPLRDTQDKWRKAWSILKKAVSDPKLLSSAAMALNDIPWAGCVQGFPRNATEETRTLTRFLTSEWLMGEHINQILALLYDDLVQCGISGVKIEGTYFYHAIAEAARDLQAYASDKRYRTHREAAHAVEMGVYDYLALVAHINSNHYIALVLDFRKSIIWYADSLSNKHSADVERNLKQWTYFHTGRNFQLQALPITQQADTYSCGLLSCNAIANFFIPASQPLIKADRVAVERLKVFLAIVQRH</sequence>
<proteinExistence type="inferred from homology"/>
<dbReference type="STRING" id="946122.A0A0C2WIC6"/>
<protein>
    <recommendedName>
        <fullName evidence="4">Ubiquitin-like protease family profile domain-containing protein</fullName>
    </recommendedName>
</protein>
<accession>A0A0C2WIC6</accession>
<feature type="non-terminal residue" evidence="5">
    <location>
        <position position="1"/>
    </location>
</feature>
<comment type="similarity">
    <text evidence="1">Belongs to the peptidase C48 family.</text>
</comment>
<evidence type="ECO:0000259" key="4">
    <source>
        <dbReference type="PROSITE" id="PS50600"/>
    </source>
</evidence>
<feature type="non-terminal residue" evidence="5">
    <location>
        <position position="249"/>
    </location>
</feature>
<keyword evidence="6" id="KW-1185">Reference proteome</keyword>
<dbReference type="GO" id="GO:0019783">
    <property type="term" value="F:ubiquitin-like protein peptidase activity"/>
    <property type="evidence" value="ECO:0007669"/>
    <property type="project" value="UniProtKB-ARBA"/>
</dbReference>
<organism evidence="5 6">
    <name type="scientific">Amanita muscaria (strain Koide BX008)</name>
    <dbReference type="NCBI Taxonomy" id="946122"/>
    <lineage>
        <taxon>Eukaryota</taxon>
        <taxon>Fungi</taxon>
        <taxon>Dikarya</taxon>
        <taxon>Basidiomycota</taxon>
        <taxon>Agaricomycotina</taxon>
        <taxon>Agaricomycetes</taxon>
        <taxon>Agaricomycetidae</taxon>
        <taxon>Agaricales</taxon>
        <taxon>Pluteineae</taxon>
        <taxon>Amanitaceae</taxon>
        <taxon>Amanita</taxon>
    </lineage>
</organism>
<evidence type="ECO:0000313" key="5">
    <source>
        <dbReference type="EMBL" id="KIL55893.1"/>
    </source>
</evidence>
<dbReference type="GO" id="GO:0006508">
    <property type="term" value="P:proteolysis"/>
    <property type="evidence" value="ECO:0007669"/>
    <property type="project" value="UniProtKB-KW"/>
</dbReference>
<evidence type="ECO:0000256" key="2">
    <source>
        <dbReference type="ARBA" id="ARBA00022670"/>
    </source>
</evidence>
<dbReference type="InterPro" id="IPR003653">
    <property type="entry name" value="Peptidase_C48_C"/>
</dbReference>
<dbReference type="EMBL" id="KN818462">
    <property type="protein sequence ID" value="KIL55893.1"/>
    <property type="molecule type" value="Genomic_DNA"/>
</dbReference>
<evidence type="ECO:0000313" key="6">
    <source>
        <dbReference type="Proteomes" id="UP000054549"/>
    </source>
</evidence>
<dbReference type="Proteomes" id="UP000054549">
    <property type="component" value="Unassembled WGS sequence"/>
</dbReference>
<evidence type="ECO:0000256" key="1">
    <source>
        <dbReference type="ARBA" id="ARBA00005234"/>
    </source>
</evidence>
<evidence type="ECO:0000256" key="3">
    <source>
        <dbReference type="ARBA" id="ARBA00022801"/>
    </source>
</evidence>
<name>A0A0C2WIC6_AMAMK</name>
<dbReference type="GO" id="GO:0008234">
    <property type="term" value="F:cysteine-type peptidase activity"/>
    <property type="evidence" value="ECO:0007669"/>
    <property type="project" value="InterPro"/>
</dbReference>
<dbReference type="OrthoDB" id="2979847at2759"/>
<dbReference type="InParanoid" id="A0A0C2WIC6"/>
<dbReference type="InterPro" id="IPR038765">
    <property type="entry name" value="Papain-like_cys_pep_sf"/>
</dbReference>
<dbReference type="HOGENOM" id="CLU_1117955_0_0_1"/>
<feature type="domain" description="Ubiquitin-like protease family profile" evidence="4">
    <location>
        <begin position="55"/>
        <end position="220"/>
    </location>
</feature>
<reference evidence="5 6" key="1">
    <citation type="submission" date="2014-04" db="EMBL/GenBank/DDBJ databases">
        <title>Evolutionary Origins and Diversification of the Mycorrhizal Mutualists.</title>
        <authorList>
            <consortium name="DOE Joint Genome Institute"/>
            <consortium name="Mycorrhizal Genomics Consortium"/>
            <person name="Kohler A."/>
            <person name="Kuo A."/>
            <person name="Nagy L.G."/>
            <person name="Floudas D."/>
            <person name="Copeland A."/>
            <person name="Barry K.W."/>
            <person name="Cichocki N."/>
            <person name="Veneault-Fourrey C."/>
            <person name="LaButti K."/>
            <person name="Lindquist E.A."/>
            <person name="Lipzen A."/>
            <person name="Lundell T."/>
            <person name="Morin E."/>
            <person name="Murat C."/>
            <person name="Riley R."/>
            <person name="Ohm R."/>
            <person name="Sun H."/>
            <person name="Tunlid A."/>
            <person name="Henrissat B."/>
            <person name="Grigoriev I.V."/>
            <person name="Hibbett D.S."/>
            <person name="Martin F."/>
        </authorList>
    </citation>
    <scope>NUCLEOTIDE SEQUENCE [LARGE SCALE GENOMIC DNA]</scope>
    <source>
        <strain evidence="5 6">Koide BX008</strain>
    </source>
</reference>
<dbReference type="AlphaFoldDB" id="A0A0C2WIC6"/>
<dbReference type="PROSITE" id="PS50600">
    <property type="entry name" value="ULP_PROTEASE"/>
    <property type="match status" value="1"/>
</dbReference>
<gene>
    <name evidence="5" type="ORF">M378DRAFT_34616</name>
</gene>
<keyword evidence="2" id="KW-0645">Protease</keyword>
<dbReference type="Gene3D" id="3.40.395.10">
    <property type="entry name" value="Adenoviral Proteinase, Chain A"/>
    <property type="match status" value="1"/>
</dbReference>
<keyword evidence="3" id="KW-0378">Hydrolase</keyword>
<dbReference type="SUPFAM" id="SSF54001">
    <property type="entry name" value="Cysteine proteinases"/>
    <property type="match status" value="1"/>
</dbReference>
<dbReference type="Pfam" id="PF02902">
    <property type="entry name" value="Peptidase_C48"/>
    <property type="match status" value="1"/>
</dbReference>